<feature type="transmembrane region" description="Helical" evidence="1">
    <location>
        <begin position="159"/>
        <end position="176"/>
    </location>
</feature>
<evidence type="ECO:0000256" key="1">
    <source>
        <dbReference type="SAM" id="Phobius"/>
    </source>
</evidence>
<keyword evidence="1" id="KW-0812">Transmembrane</keyword>
<keyword evidence="1" id="KW-0472">Membrane</keyword>
<protein>
    <recommendedName>
        <fullName evidence="4">DUF4386 family protein</fullName>
    </recommendedName>
</protein>
<dbReference type="EMBL" id="BAAALT010000053">
    <property type="protein sequence ID" value="GAA1798290.1"/>
    <property type="molecule type" value="Genomic_DNA"/>
</dbReference>
<accession>A0ABP4XYH0</accession>
<dbReference type="RefSeq" id="WP_344128654.1">
    <property type="nucleotide sequence ID" value="NZ_BAAALT010000053.1"/>
</dbReference>
<feature type="transmembrane region" description="Helical" evidence="1">
    <location>
        <begin position="188"/>
        <end position="205"/>
    </location>
</feature>
<name>A0ABP4XYH0_9ACTN</name>
<sequence>MRITGWLAIGAGVTFFAADVYLFAVLGAAGWNIDMFDDPTALLPWLAGHQRLYQGLWLMYFVSQALLLVVPWRLGEQLNDRATGLLGTVSVALAIVGVAMFLAAAPVVADAYAGGVDVLPLHNVTADFGKDLRLLSEVLLGAWLLLVGRRLAATSGRRGWWALAAIGGWTLLVAAWKLLDPELPLEDWLAFLLGGAYVVLGFALIRSARPRP</sequence>
<keyword evidence="3" id="KW-1185">Reference proteome</keyword>
<evidence type="ECO:0000313" key="2">
    <source>
        <dbReference type="EMBL" id="GAA1798290.1"/>
    </source>
</evidence>
<feature type="transmembrane region" description="Helical" evidence="1">
    <location>
        <begin position="84"/>
        <end position="108"/>
    </location>
</feature>
<reference evidence="3" key="1">
    <citation type="journal article" date="2019" name="Int. J. Syst. Evol. Microbiol.">
        <title>The Global Catalogue of Microorganisms (GCM) 10K type strain sequencing project: providing services to taxonomists for standard genome sequencing and annotation.</title>
        <authorList>
            <consortium name="The Broad Institute Genomics Platform"/>
            <consortium name="The Broad Institute Genome Sequencing Center for Infectious Disease"/>
            <person name="Wu L."/>
            <person name="Ma J."/>
        </authorList>
    </citation>
    <scope>NUCLEOTIDE SEQUENCE [LARGE SCALE GENOMIC DNA]</scope>
    <source>
        <strain evidence="3">JCM 13250</strain>
    </source>
</reference>
<gene>
    <name evidence="2" type="ORF">GCM10009682_19840</name>
</gene>
<evidence type="ECO:0008006" key="4">
    <source>
        <dbReference type="Google" id="ProtNLM"/>
    </source>
</evidence>
<keyword evidence="1" id="KW-1133">Transmembrane helix</keyword>
<feature type="transmembrane region" description="Helical" evidence="1">
    <location>
        <begin position="7"/>
        <end position="31"/>
    </location>
</feature>
<comment type="caution">
    <text evidence="2">The sequence shown here is derived from an EMBL/GenBank/DDBJ whole genome shotgun (WGS) entry which is preliminary data.</text>
</comment>
<dbReference type="Proteomes" id="UP001500218">
    <property type="component" value="Unassembled WGS sequence"/>
</dbReference>
<proteinExistence type="predicted"/>
<feature type="transmembrane region" description="Helical" evidence="1">
    <location>
        <begin position="128"/>
        <end position="147"/>
    </location>
</feature>
<feature type="transmembrane region" description="Helical" evidence="1">
    <location>
        <begin position="51"/>
        <end position="72"/>
    </location>
</feature>
<organism evidence="2 3">
    <name type="scientific">Luedemannella flava</name>
    <dbReference type="NCBI Taxonomy" id="349316"/>
    <lineage>
        <taxon>Bacteria</taxon>
        <taxon>Bacillati</taxon>
        <taxon>Actinomycetota</taxon>
        <taxon>Actinomycetes</taxon>
        <taxon>Micromonosporales</taxon>
        <taxon>Micromonosporaceae</taxon>
        <taxon>Luedemannella</taxon>
    </lineage>
</organism>
<evidence type="ECO:0000313" key="3">
    <source>
        <dbReference type="Proteomes" id="UP001500218"/>
    </source>
</evidence>